<evidence type="ECO:0008006" key="4">
    <source>
        <dbReference type="Google" id="ProtNLM"/>
    </source>
</evidence>
<accession>A0A948S0G7</accession>
<feature type="signal peptide" evidence="1">
    <location>
        <begin position="1"/>
        <end position="25"/>
    </location>
</feature>
<organism evidence="2 3">
    <name type="scientific">Eiseniibacteriota bacterium</name>
    <dbReference type="NCBI Taxonomy" id="2212470"/>
    <lineage>
        <taxon>Bacteria</taxon>
        <taxon>Candidatus Eiseniibacteriota</taxon>
    </lineage>
</organism>
<feature type="chain" id="PRO_5037050796" description="DUF4402 domain-containing protein" evidence="1">
    <location>
        <begin position="26"/>
        <end position="182"/>
    </location>
</feature>
<evidence type="ECO:0000313" key="2">
    <source>
        <dbReference type="EMBL" id="MBU2693058.1"/>
    </source>
</evidence>
<reference evidence="2" key="1">
    <citation type="submission" date="2021-05" db="EMBL/GenBank/DDBJ databases">
        <title>Energy efficiency and biological interactions define the core microbiome of deep oligotrophic groundwater.</title>
        <authorList>
            <person name="Mehrshad M."/>
            <person name="Lopez-Fernandez M."/>
            <person name="Bell E."/>
            <person name="Bernier-Latmani R."/>
            <person name="Bertilsson S."/>
            <person name="Dopson M."/>
        </authorList>
    </citation>
    <scope>NUCLEOTIDE SEQUENCE</scope>
    <source>
        <strain evidence="2">Modern_marine.mb.64</strain>
    </source>
</reference>
<protein>
    <recommendedName>
        <fullName evidence="4">DUF4402 domain-containing protein</fullName>
    </recommendedName>
</protein>
<proteinExistence type="predicted"/>
<evidence type="ECO:0000313" key="3">
    <source>
        <dbReference type="Proteomes" id="UP000777784"/>
    </source>
</evidence>
<keyword evidence="1" id="KW-0732">Signal</keyword>
<name>A0A948S0G7_UNCEI</name>
<evidence type="ECO:0000256" key="1">
    <source>
        <dbReference type="SAM" id="SignalP"/>
    </source>
</evidence>
<comment type="caution">
    <text evidence="2">The sequence shown here is derived from an EMBL/GenBank/DDBJ whole genome shotgun (WGS) entry which is preliminary data.</text>
</comment>
<dbReference type="AlphaFoldDB" id="A0A948S0G7"/>
<dbReference type="EMBL" id="JAHJDP010000109">
    <property type="protein sequence ID" value="MBU2693058.1"/>
    <property type="molecule type" value="Genomic_DNA"/>
</dbReference>
<gene>
    <name evidence="2" type="ORF">KJ970_19250</name>
</gene>
<sequence length="182" mass="19318">MWSVKPSIRLFLSIFLALSVCPISAQEIQTTSLTVAVPRLSALTISGDVSGLLTLSVDATGETAFDAGFIESAADATMLTLSTNDTWDLNAKLNGEWSCPGAYDKPEDDLTIKITNTPTGTIQNGAGAYITLSATDTEILSHDSAVTGNEVDIQTKVLLDWTNDIPGSYSISLTYTLTTHLP</sequence>
<dbReference type="Proteomes" id="UP000777784">
    <property type="component" value="Unassembled WGS sequence"/>
</dbReference>